<evidence type="ECO:0000256" key="4">
    <source>
        <dbReference type="SAM" id="MobiDB-lite"/>
    </source>
</evidence>
<evidence type="ECO:0000256" key="1">
    <source>
        <dbReference type="ARBA" id="ARBA00022723"/>
    </source>
</evidence>
<evidence type="ECO:0000256" key="2">
    <source>
        <dbReference type="ARBA" id="ARBA00022771"/>
    </source>
</evidence>
<feature type="domain" description="CHHC U11-48K-type" evidence="5">
    <location>
        <begin position="3"/>
        <end position="30"/>
    </location>
</feature>
<evidence type="ECO:0000313" key="7">
    <source>
        <dbReference type="RefSeq" id="XP_018022009.1"/>
    </source>
</evidence>
<keyword evidence="3" id="KW-0862">Zinc</keyword>
<feature type="compositionally biased region" description="Polar residues" evidence="4">
    <location>
        <begin position="82"/>
        <end position="94"/>
    </location>
</feature>
<feature type="compositionally biased region" description="Basic and acidic residues" evidence="4">
    <location>
        <begin position="407"/>
        <end position="416"/>
    </location>
</feature>
<organism evidence="6 7">
    <name type="scientific">Hyalella azteca</name>
    <name type="common">Amphipod</name>
    <dbReference type="NCBI Taxonomy" id="294128"/>
    <lineage>
        <taxon>Eukaryota</taxon>
        <taxon>Metazoa</taxon>
        <taxon>Ecdysozoa</taxon>
        <taxon>Arthropoda</taxon>
        <taxon>Crustacea</taxon>
        <taxon>Multicrustacea</taxon>
        <taxon>Malacostraca</taxon>
        <taxon>Eumalacostraca</taxon>
        <taxon>Peracarida</taxon>
        <taxon>Amphipoda</taxon>
        <taxon>Senticaudata</taxon>
        <taxon>Talitrida</taxon>
        <taxon>Talitroidea</taxon>
        <taxon>Hyalellidae</taxon>
        <taxon>Hyalella</taxon>
    </lineage>
</organism>
<dbReference type="Proteomes" id="UP000694843">
    <property type="component" value="Unplaced"/>
</dbReference>
<sequence length="869" mass="97043">MALACCPFDKSHHVEALEMAKHIETCRQSFPGVLRVKCHDHEVPIENYSTHILVCASAENLSKSKKKRNKNSKVNSDAPVDSTASTGNKKNNFAKNKHQPTSDHFYPPVSIEDAKGKQKNKFQAGKNSKELKNNAKSSKQKAKKGAAKAEPKANFVQSPDKKMMWHDDSDDLPEIRPKLKQMIDTSIFEPKYMKRNQTNTVVNEEHEAKKVCDVESETNLQISESVTDHNCKNDFESAQETLLGDQVIESDKIISHVEGSVAGLEDENFTNDEPKSDHIVLETEPEVETYPESHEHHLENRCIELGSVQTETLDEHFVNDGMVLAKKDPVEFSIEQLTEGGTTILEKPSRAAQEIEEIFEDVGITTGACNDVGGLEERSGCNVEVELEDGKDCSTLAPSSDNQPRPGEFDAKQPRRALDIVPEEVDEDEYSQEGGNDVSKKVQNMEAGRLNSEMIGQSDKLDLTGTDECHRNLHQVSELQKLDSDLQDNQKGNENNSEFIENNRVLTSKFAALNELDVMRMNLLNSSQKEPSLPVDSTLGKTEWEQCTEPFSIEIDEKEKKIGTKLFFDLPIYPLDEESARGVTIQGSISLCETIDLTAAKKVAKVQGTAERDSVESRDDGMETMCSDDVFENEAEVGTVSKTSAEKSSNETTTRTDIFIPEYLTEGVYYESTKELNFPVIINSQMCPVENEASNVRLVESHGPRLFTLNSSSAEFYPQNVAGAPVWSDEAPNRESAESSGMQCVGGDELIAHENLPKECAGGDELIGNDTLPEDAIVDFNAVIYIPYGTIEMPVMPEHTNPCEVRLKKMPPATAKKYKNLQKEVYRLNKLLRKPGCNNTEDIEHMKSQLTVLENELEDYLNKFLDFQI</sequence>
<dbReference type="RefSeq" id="XP_047741565.1">
    <property type="nucleotide sequence ID" value="XM_047885609.1"/>
</dbReference>
<dbReference type="OrthoDB" id="10670899at2759"/>
<evidence type="ECO:0000313" key="6">
    <source>
        <dbReference type="Proteomes" id="UP000694843"/>
    </source>
</evidence>
<gene>
    <name evidence="7 8" type="primary">LOC108678168</name>
</gene>
<dbReference type="GO" id="GO:0008270">
    <property type="term" value="F:zinc ion binding"/>
    <property type="evidence" value="ECO:0007669"/>
    <property type="project" value="UniProtKB-KW"/>
</dbReference>
<proteinExistence type="predicted"/>
<keyword evidence="2" id="KW-0863">Zinc-finger</keyword>
<dbReference type="Pfam" id="PF05253">
    <property type="entry name" value="zf-U11-48K"/>
    <property type="match status" value="1"/>
</dbReference>
<dbReference type="RefSeq" id="XP_018022009.1">
    <property type="nucleotide sequence ID" value="XM_018166520.2"/>
</dbReference>
<dbReference type="InterPro" id="IPR022776">
    <property type="entry name" value="TRM13/UPF0224_CHHC_Znf_dom"/>
</dbReference>
<evidence type="ECO:0000256" key="3">
    <source>
        <dbReference type="ARBA" id="ARBA00022833"/>
    </source>
</evidence>
<protein>
    <submittedName>
        <fullName evidence="7 8">Uncharacterized protein LOC108678168</fullName>
    </submittedName>
</protein>
<reference evidence="7 8" key="1">
    <citation type="submission" date="2025-04" db="UniProtKB">
        <authorList>
            <consortium name="RefSeq"/>
        </authorList>
    </citation>
    <scope>IDENTIFICATION</scope>
    <source>
        <tissue evidence="7 8">Whole organism</tissue>
    </source>
</reference>
<accession>A0A8B7P769</accession>
<dbReference type="AlphaFoldDB" id="A0A8B7P769"/>
<dbReference type="GeneID" id="108678168"/>
<dbReference type="PROSITE" id="PS51800">
    <property type="entry name" value="ZF_CHHC_U11_48K"/>
    <property type="match status" value="1"/>
</dbReference>
<evidence type="ECO:0000313" key="8">
    <source>
        <dbReference type="RefSeq" id="XP_047741565.1"/>
    </source>
</evidence>
<name>A0A8B7P769_HYAAZ</name>
<keyword evidence="1" id="KW-0479">Metal-binding</keyword>
<evidence type="ECO:0000259" key="5">
    <source>
        <dbReference type="PROSITE" id="PS51800"/>
    </source>
</evidence>
<keyword evidence="6" id="KW-1185">Reference proteome</keyword>
<dbReference type="KEGG" id="hazt:108678168"/>
<feature type="region of interest" description="Disordered" evidence="4">
    <location>
        <begin position="392"/>
        <end position="416"/>
    </location>
</feature>
<feature type="region of interest" description="Disordered" evidence="4">
    <location>
        <begin position="62"/>
        <end position="154"/>
    </location>
</feature>